<proteinExistence type="predicted"/>
<name>A0ABW4L818_9MICO</name>
<keyword evidence="2" id="KW-1185">Reference proteome</keyword>
<dbReference type="Proteomes" id="UP001597277">
    <property type="component" value="Unassembled WGS sequence"/>
</dbReference>
<evidence type="ECO:0000313" key="1">
    <source>
        <dbReference type="EMBL" id="MFD1719688.1"/>
    </source>
</evidence>
<gene>
    <name evidence="1" type="ORF">ACFSE6_17720</name>
</gene>
<comment type="caution">
    <text evidence="1">The sequence shown here is derived from an EMBL/GenBank/DDBJ whole genome shotgun (WGS) entry which is preliminary data.</text>
</comment>
<sequence>MRGGNAAKVNTRTSATTANKVALGLLVPVLAAFGWIASADLRTGWSDDPRNPAEPGPNGWASIARTSVRVAGFEEVGTLENWDGTPWTPPDGYRLWRLEVEVRSRLTEPRFCTVEVRDAEGRTFTPPGPDAGLPETAASTLDCGSLEEDPSLSTMVLMPVESRPATVRLLNDYELAPAYFSLPLR</sequence>
<evidence type="ECO:0000313" key="2">
    <source>
        <dbReference type="Proteomes" id="UP001597277"/>
    </source>
</evidence>
<reference evidence="2" key="1">
    <citation type="journal article" date="2019" name="Int. J. Syst. Evol. Microbiol.">
        <title>The Global Catalogue of Microorganisms (GCM) 10K type strain sequencing project: providing services to taxonomists for standard genome sequencing and annotation.</title>
        <authorList>
            <consortium name="The Broad Institute Genomics Platform"/>
            <consortium name="The Broad Institute Genome Sequencing Center for Infectious Disease"/>
            <person name="Wu L."/>
            <person name="Ma J."/>
        </authorList>
    </citation>
    <scope>NUCLEOTIDE SEQUENCE [LARGE SCALE GENOMIC DNA]</scope>
    <source>
        <strain evidence="2">JCM 17130</strain>
    </source>
</reference>
<dbReference type="RefSeq" id="WP_388010485.1">
    <property type="nucleotide sequence ID" value="NZ_JBHUEE010000012.1"/>
</dbReference>
<protein>
    <submittedName>
        <fullName evidence="1">Uncharacterized protein</fullName>
    </submittedName>
</protein>
<accession>A0ABW4L818</accession>
<dbReference type="EMBL" id="JBHUEE010000012">
    <property type="protein sequence ID" value="MFD1719688.1"/>
    <property type="molecule type" value="Genomic_DNA"/>
</dbReference>
<organism evidence="1 2">
    <name type="scientific">Georgenia deserti</name>
    <dbReference type="NCBI Taxonomy" id="2093781"/>
    <lineage>
        <taxon>Bacteria</taxon>
        <taxon>Bacillati</taxon>
        <taxon>Actinomycetota</taxon>
        <taxon>Actinomycetes</taxon>
        <taxon>Micrococcales</taxon>
        <taxon>Bogoriellaceae</taxon>
        <taxon>Georgenia</taxon>
    </lineage>
</organism>